<keyword evidence="2" id="KW-0479">Metal-binding</keyword>
<keyword evidence="3" id="KW-0378">Hydrolase</keyword>
<evidence type="ECO:0000256" key="2">
    <source>
        <dbReference type="ARBA" id="ARBA00022723"/>
    </source>
</evidence>
<dbReference type="GO" id="GO:0008233">
    <property type="term" value="F:peptidase activity"/>
    <property type="evidence" value="ECO:0007669"/>
    <property type="project" value="UniProtKB-KW"/>
</dbReference>
<organism evidence="5 6">
    <name type="scientific">candidate division WWE3 bacterium RIFCSPHIGHO2_02_FULL_38_14</name>
    <dbReference type="NCBI Taxonomy" id="1802620"/>
    <lineage>
        <taxon>Bacteria</taxon>
        <taxon>Katanobacteria</taxon>
    </lineage>
</organism>
<dbReference type="AlphaFoldDB" id="A0A1F4V7N9"/>
<dbReference type="PANTHER" id="PTHR43270">
    <property type="entry name" value="BETA-ALA-HIS DIPEPTIDASE"/>
    <property type="match status" value="1"/>
</dbReference>
<dbReference type="SUPFAM" id="SSF53187">
    <property type="entry name" value="Zn-dependent exopeptidases"/>
    <property type="match status" value="1"/>
</dbReference>
<gene>
    <name evidence="5" type="ORF">A3D91_01255</name>
</gene>
<evidence type="ECO:0000313" key="5">
    <source>
        <dbReference type="EMBL" id="OGC52613.1"/>
    </source>
</evidence>
<dbReference type="InterPro" id="IPR002933">
    <property type="entry name" value="Peptidase_M20"/>
</dbReference>
<proteinExistence type="predicted"/>
<dbReference type="PANTHER" id="PTHR43270:SF12">
    <property type="entry name" value="SUCCINYL-DIAMINOPIMELATE DESUCCINYLASE"/>
    <property type="match status" value="1"/>
</dbReference>
<protein>
    <recommendedName>
        <fullName evidence="4">Peptidase M20 dimerisation domain-containing protein</fullName>
    </recommendedName>
</protein>
<evidence type="ECO:0000256" key="1">
    <source>
        <dbReference type="ARBA" id="ARBA00022670"/>
    </source>
</evidence>
<dbReference type="PROSITE" id="PS00759">
    <property type="entry name" value="ARGE_DAPE_CPG2_2"/>
    <property type="match status" value="1"/>
</dbReference>
<dbReference type="Pfam" id="PF01546">
    <property type="entry name" value="Peptidase_M20"/>
    <property type="match status" value="1"/>
</dbReference>
<dbReference type="Gene3D" id="3.30.70.360">
    <property type="match status" value="1"/>
</dbReference>
<dbReference type="InterPro" id="IPR051458">
    <property type="entry name" value="Cyt/Met_Dipeptidase"/>
</dbReference>
<evidence type="ECO:0000313" key="6">
    <source>
        <dbReference type="Proteomes" id="UP000178127"/>
    </source>
</evidence>
<dbReference type="InterPro" id="IPR011650">
    <property type="entry name" value="Peptidase_M20_dimer"/>
</dbReference>
<name>A0A1F4V7N9_UNCKA</name>
<keyword evidence="1" id="KW-0645">Protease</keyword>
<reference evidence="5 6" key="1">
    <citation type="journal article" date="2016" name="Nat. Commun.">
        <title>Thousands of microbial genomes shed light on interconnected biogeochemical processes in an aquifer system.</title>
        <authorList>
            <person name="Anantharaman K."/>
            <person name="Brown C.T."/>
            <person name="Hug L.A."/>
            <person name="Sharon I."/>
            <person name="Castelle C.J."/>
            <person name="Probst A.J."/>
            <person name="Thomas B.C."/>
            <person name="Singh A."/>
            <person name="Wilkins M.J."/>
            <person name="Karaoz U."/>
            <person name="Brodie E.L."/>
            <person name="Williams K.H."/>
            <person name="Hubbard S.S."/>
            <person name="Banfield J.F."/>
        </authorList>
    </citation>
    <scope>NUCLEOTIDE SEQUENCE [LARGE SCALE GENOMIC DNA]</scope>
</reference>
<dbReference type="Pfam" id="PF07687">
    <property type="entry name" value="M20_dimer"/>
    <property type="match status" value="1"/>
</dbReference>
<dbReference type="Proteomes" id="UP000178127">
    <property type="component" value="Unassembled WGS sequence"/>
</dbReference>
<dbReference type="GO" id="GO:0046872">
    <property type="term" value="F:metal ion binding"/>
    <property type="evidence" value="ECO:0007669"/>
    <property type="project" value="UniProtKB-KW"/>
</dbReference>
<comment type="caution">
    <text evidence="5">The sequence shown here is derived from an EMBL/GenBank/DDBJ whole genome shotgun (WGS) entry which is preliminary data.</text>
</comment>
<feature type="domain" description="Peptidase M20 dimerisation" evidence="4">
    <location>
        <begin position="183"/>
        <end position="342"/>
    </location>
</feature>
<dbReference type="InterPro" id="IPR001261">
    <property type="entry name" value="ArgE/DapE_CS"/>
</dbReference>
<dbReference type="EMBL" id="MEVD01000023">
    <property type="protein sequence ID" value="OGC52613.1"/>
    <property type="molecule type" value="Genomic_DNA"/>
</dbReference>
<sequence length="441" mass="50213">MIYDTYKKQLVEFLKFKSISTDQNFQPEIQKSVNWLKTLFEENRFNVQILEGKTCNPVISANYETDPAFETILVYGHYDIQPANQEDGWYAEPFSLLEKDGRIYGRGIVDNKGQILIHISTVLELIKQNNLKYNVKFLIEGNEETSNEDLPEIIKDNKDLLACNYIIVSDGEILGQNPVLEYSLRGGFSCKLEFKTANNNLHSGIFGGAVPNAAYELSKFVSKLYDQENRVNVQGFYDNVDEINDKQMNDNRELTKLSQNMIENTGVKTLLTEPDFDFFTQIGCRPTIQITGFKSGYIDEGFSNIVPSSAEARLNFRIVTSQKALDVIKIFEVYVKNNTPKYVEYYIEFAHVHNPIKINVESQMADNVAKLLERAFGTKVYKKPVGGAIPIVTDFKNVLGKDTLLVSLGNDDCNMHGINENFDITLLEKGLKFSRMFFSKS</sequence>
<accession>A0A1F4V7N9</accession>
<dbReference type="GO" id="GO:0006508">
    <property type="term" value="P:proteolysis"/>
    <property type="evidence" value="ECO:0007669"/>
    <property type="project" value="UniProtKB-KW"/>
</dbReference>
<evidence type="ECO:0000259" key="4">
    <source>
        <dbReference type="Pfam" id="PF07687"/>
    </source>
</evidence>
<evidence type="ECO:0000256" key="3">
    <source>
        <dbReference type="ARBA" id="ARBA00022801"/>
    </source>
</evidence>
<dbReference type="Gene3D" id="3.40.630.10">
    <property type="entry name" value="Zn peptidases"/>
    <property type="match status" value="1"/>
</dbReference>
<dbReference type="STRING" id="1802620.A3D91_01255"/>